<dbReference type="OrthoDB" id="3352776at2759"/>
<gene>
    <name evidence="1" type="ORF">OIDMADRAFT_20347</name>
</gene>
<organism evidence="1 2">
    <name type="scientific">Oidiodendron maius (strain Zn)</name>
    <dbReference type="NCBI Taxonomy" id="913774"/>
    <lineage>
        <taxon>Eukaryota</taxon>
        <taxon>Fungi</taxon>
        <taxon>Dikarya</taxon>
        <taxon>Ascomycota</taxon>
        <taxon>Pezizomycotina</taxon>
        <taxon>Leotiomycetes</taxon>
        <taxon>Leotiomycetes incertae sedis</taxon>
        <taxon>Myxotrichaceae</taxon>
        <taxon>Oidiodendron</taxon>
    </lineage>
</organism>
<accession>A0A0C3H6F2</accession>
<dbReference type="EMBL" id="KN832881">
    <property type="protein sequence ID" value="KIM98036.1"/>
    <property type="molecule type" value="Genomic_DNA"/>
</dbReference>
<dbReference type="Proteomes" id="UP000054321">
    <property type="component" value="Unassembled WGS sequence"/>
</dbReference>
<sequence>MERGSIKAREDLLRETAATFCHSLMDPPPAAELLRKFFVPTNPRITEHGPEWARSRLPFLAKTFQGPKGCEEYFSLLSQTLKMQIGKDTFPSLDGYIVDVATTAGDSQSGEGDNQWEGAVSVAGKASFTSIKTGKSWHEQFIYRLSGFDEIGRIGHWEIWADPLSAWAAVDED</sequence>
<dbReference type="InParanoid" id="A0A0C3H6F2"/>
<reference evidence="2" key="2">
    <citation type="submission" date="2015-01" db="EMBL/GenBank/DDBJ databases">
        <title>Evolutionary Origins and Diversification of the Mycorrhizal Mutualists.</title>
        <authorList>
            <consortium name="DOE Joint Genome Institute"/>
            <consortium name="Mycorrhizal Genomics Consortium"/>
            <person name="Kohler A."/>
            <person name="Kuo A."/>
            <person name="Nagy L.G."/>
            <person name="Floudas D."/>
            <person name="Copeland A."/>
            <person name="Barry K.W."/>
            <person name="Cichocki N."/>
            <person name="Veneault-Fourrey C."/>
            <person name="LaButti K."/>
            <person name="Lindquist E.A."/>
            <person name="Lipzen A."/>
            <person name="Lundell T."/>
            <person name="Morin E."/>
            <person name="Murat C."/>
            <person name="Riley R."/>
            <person name="Ohm R."/>
            <person name="Sun H."/>
            <person name="Tunlid A."/>
            <person name="Henrissat B."/>
            <person name="Grigoriev I.V."/>
            <person name="Hibbett D.S."/>
            <person name="Martin F."/>
        </authorList>
    </citation>
    <scope>NUCLEOTIDE SEQUENCE [LARGE SCALE GENOMIC DNA]</scope>
    <source>
        <strain evidence="2">Zn</strain>
    </source>
</reference>
<evidence type="ECO:0008006" key="3">
    <source>
        <dbReference type="Google" id="ProtNLM"/>
    </source>
</evidence>
<name>A0A0C3H6F2_OIDMZ</name>
<evidence type="ECO:0000313" key="1">
    <source>
        <dbReference type="EMBL" id="KIM98036.1"/>
    </source>
</evidence>
<evidence type="ECO:0000313" key="2">
    <source>
        <dbReference type="Proteomes" id="UP000054321"/>
    </source>
</evidence>
<proteinExistence type="predicted"/>
<dbReference type="HOGENOM" id="CLU_095773_0_0_1"/>
<protein>
    <recommendedName>
        <fullName evidence="3">SnoaL-like domain-containing protein</fullName>
    </recommendedName>
</protein>
<dbReference type="AlphaFoldDB" id="A0A0C3H6F2"/>
<reference evidence="1 2" key="1">
    <citation type="submission" date="2014-04" db="EMBL/GenBank/DDBJ databases">
        <authorList>
            <consortium name="DOE Joint Genome Institute"/>
            <person name="Kuo A."/>
            <person name="Martino E."/>
            <person name="Perotto S."/>
            <person name="Kohler A."/>
            <person name="Nagy L.G."/>
            <person name="Floudas D."/>
            <person name="Copeland A."/>
            <person name="Barry K.W."/>
            <person name="Cichocki N."/>
            <person name="Veneault-Fourrey C."/>
            <person name="LaButti K."/>
            <person name="Lindquist E.A."/>
            <person name="Lipzen A."/>
            <person name="Lundell T."/>
            <person name="Morin E."/>
            <person name="Murat C."/>
            <person name="Sun H."/>
            <person name="Tunlid A."/>
            <person name="Henrissat B."/>
            <person name="Grigoriev I.V."/>
            <person name="Hibbett D.S."/>
            <person name="Martin F."/>
            <person name="Nordberg H.P."/>
            <person name="Cantor M.N."/>
            <person name="Hua S.X."/>
        </authorList>
    </citation>
    <scope>NUCLEOTIDE SEQUENCE [LARGE SCALE GENOMIC DNA]</scope>
    <source>
        <strain evidence="1 2">Zn</strain>
    </source>
</reference>
<keyword evidence="2" id="KW-1185">Reference proteome</keyword>